<dbReference type="InterPro" id="IPR020635">
    <property type="entry name" value="Tyr_kinase_cat_dom"/>
</dbReference>
<evidence type="ECO:0000256" key="5">
    <source>
        <dbReference type="ARBA" id="ARBA00022741"/>
    </source>
</evidence>
<dbReference type="InterPro" id="IPR000719">
    <property type="entry name" value="Prot_kinase_dom"/>
</dbReference>
<dbReference type="SMART" id="SM00219">
    <property type="entry name" value="TyrKc"/>
    <property type="match status" value="1"/>
</dbReference>
<evidence type="ECO:0000256" key="4">
    <source>
        <dbReference type="ARBA" id="ARBA00022729"/>
    </source>
</evidence>
<dbReference type="PANTHER" id="PTHR48006">
    <property type="entry name" value="LEUCINE-RICH REPEAT-CONTAINING PROTEIN DDB_G0281931-RELATED"/>
    <property type="match status" value="1"/>
</dbReference>
<keyword evidence="5" id="KW-0547">Nucleotide-binding</keyword>
<sequence length="177" mass="19670">GSRETKDFTIRSAAGGAINRAVQRDFKVQVSENFLEIHLFWGGKWTCCIPVQGDFNSTNKLGEGGFGPIYKGILSDGREVAVKTLLVTSHQGKSQFLAEISTISAVQHRNLVKLYGCYIEGSNRLLVYEYHKKKSLDQVLFGKNALHLDWPTQYSICLGAARGLAYLHEESKPGIIH</sequence>
<evidence type="ECO:0000259" key="8">
    <source>
        <dbReference type="PROSITE" id="PS50011"/>
    </source>
</evidence>
<dbReference type="EC" id="2.7.11.1" evidence="1"/>
<dbReference type="InterPro" id="IPR051824">
    <property type="entry name" value="LRR_Rcpt-Like_S/T_Kinase"/>
</dbReference>
<name>A0A835HEX5_9MAGN</name>
<evidence type="ECO:0000256" key="6">
    <source>
        <dbReference type="ARBA" id="ARBA00022840"/>
    </source>
</evidence>
<keyword evidence="7" id="KW-0325">Glycoprotein</keyword>
<dbReference type="SUPFAM" id="SSF56112">
    <property type="entry name" value="Protein kinase-like (PK-like)"/>
    <property type="match status" value="1"/>
</dbReference>
<dbReference type="PROSITE" id="PS50011">
    <property type="entry name" value="PROTEIN_KINASE_DOM"/>
    <property type="match status" value="1"/>
</dbReference>
<dbReference type="Proteomes" id="UP000631114">
    <property type="component" value="Unassembled WGS sequence"/>
</dbReference>
<dbReference type="GO" id="GO:0005524">
    <property type="term" value="F:ATP binding"/>
    <property type="evidence" value="ECO:0007669"/>
    <property type="project" value="UniProtKB-KW"/>
</dbReference>
<evidence type="ECO:0000313" key="10">
    <source>
        <dbReference type="Proteomes" id="UP000631114"/>
    </source>
</evidence>
<proteinExistence type="predicted"/>
<dbReference type="OrthoDB" id="2356065at2759"/>
<dbReference type="InterPro" id="IPR021720">
    <property type="entry name" value="Malectin_dom"/>
</dbReference>
<keyword evidence="6" id="KW-0067">ATP-binding</keyword>
<keyword evidence="4" id="KW-0732">Signal</keyword>
<dbReference type="Gene3D" id="1.10.510.10">
    <property type="entry name" value="Transferase(Phosphotransferase) domain 1"/>
    <property type="match status" value="1"/>
</dbReference>
<dbReference type="EMBL" id="JADFTS010000007">
    <property type="protein sequence ID" value="KAF9597900.1"/>
    <property type="molecule type" value="Genomic_DNA"/>
</dbReference>
<evidence type="ECO:0000256" key="2">
    <source>
        <dbReference type="ARBA" id="ARBA00022553"/>
    </source>
</evidence>
<dbReference type="InterPro" id="IPR001245">
    <property type="entry name" value="Ser-Thr/Tyr_kinase_cat_dom"/>
</dbReference>
<dbReference type="Pfam" id="PF11721">
    <property type="entry name" value="Malectin"/>
    <property type="match status" value="1"/>
</dbReference>
<evidence type="ECO:0000256" key="7">
    <source>
        <dbReference type="ARBA" id="ARBA00023180"/>
    </source>
</evidence>
<feature type="domain" description="Protein kinase" evidence="8">
    <location>
        <begin position="55"/>
        <end position="177"/>
    </location>
</feature>
<evidence type="ECO:0000256" key="1">
    <source>
        <dbReference type="ARBA" id="ARBA00012513"/>
    </source>
</evidence>
<keyword evidence="2" id="KW-0597">Phosphoprotein</keyword>
<gene>
    <name evidence="9" type="ORF">IFM89_022261</name>
</gene>
<dbReference type="InterPro" id="IPR011009">
    <property type="entry name" value="Kinase-like_dom_sf"/>
</dbReference>
<protein>
    <recommendedName>
        <fullName evidence="1">non-specific serine/threonine protein kinase</fullName>
        <ecNumber evidence="1">2.7.11.1</ecNumber>
    </recommendedName>
</protein>
<dbReference type="Pfam" id="PF07714">
    <property type="entry name" value="PK_Tyr_Ser-Thr"/>
    <property type="match status" value="1"/>
</dbReference>
<dbReference type="PANTHER" id="PTHR48006:SF34">
    <property type="entry name" value="OS08G0203700 PROTEIN"/>
    <property type="match status" value="1"/>
</dbReference>
<keyword evidence="10" id="KW-1185">Reference proteome</keyword>
<dbReference type="GO" id="GO:0005886">
    <property type="term" value="C:plasma membrane"/>
    <property type="evidence" value="ECO:0007669"/>
    <property type="project" value="TreeGrafter"/>
</dbReference>
<comment type="caution">
    <text evidence="9">The sequence shown here is derived from an EMBL/GenBank/DDBJ whole genome shotgun (WGS) entry which is preliminary data.</text>
</comment>
<evidence type="ECO:0000256" key="3">
    <source>
        <dbReference type="ARBA" id="ARBA00022679"/>
    </source>
</evidence>
<dbReference type="GO" id="GO:0004713">
    <property type="term" value="F:protein tyrosine kinase activity"/>
    <property type="evidence" value="ECO:0007669"/>
    <property type="project" value="InterPro"/>
</dbReference>
<evidence type="ECO:0000313" key="9">
    <source>
        <dbReference type="EMBL" id="KAF9597900.1"/>
    </source>
</evidence>
<dbReference type="FunFam" id="3.30.200.20:FF:000162">
    <property type="entry name" value="Adenine nucleotide alpha hydrolase-like domain kinase"/>
    <property type="match status" value="1"/>
</dbReference>
<organism evidence="9 10">
    <name type="scientific">Coptis chinensis</name>
    <dbReference type="NCBI Taxonomy" id="261450"/>
    <lineage>
        <taxon>Eukaryota</taxon>
        <taxon>Viridiplantae</taxon>
        <taxon>Streptophyta</taxon>
        <taxon>Embryophyta</taxon>
        <taxon>Tracheophyta</taxon>
        <taxon>Spermatophyta</taxon>
        <taxon>Magnoliopsida</taxon>
        <taxon>Ranunculales</taxon>
        <taxon>Ranunculaceae</taxon>
        <taxon>Coptidoideae</taxon>
        <taxon>Coptis</taxon>
    </lineage>
</organism>
<keyword evidence="3" id="KW-0808">Transferase</keyword>
<reference evidence="9 10" key="1">
    <citation type="submission" date="2020-10" db="EMBL/GenBank/DDBJ databases">
        <title>The Coptis chinensis genome and diversification of protoberbering-type alkaloids.</title>
        <authorList>
            <person name="Wang B."/>
            <person name="Shu S."/>
            <person name="Song C."/>
            <person name="Liu Y."/>
        </authorList>
    </citation>
    <scope>NUCLEOTIDE SEQUENCE [LARGE SCALE GENOMIC DNA]</scope>
    <source>
        <strain evidence="9">HL-2020</strain>
        <tissue evidence="9">Leaf</tissue>
    </source>
</reference>
<dbReference type="AlphaFoldDB" id="A0A835HEX5"/>
<accession>A0A835HEX5</accession>
<feature type="non-terminal residue" evidence="9">
    <location>
        <position position="1"/>
    </location>
</feature>